<dbReference type="CDD" id="cd00518">
    <property type="entry name" value="H2MP"/>
    <property type="match status" value="1"/>
</dbReference>
<evidence type="ECO:0000256" key="1">
    <source>
        <dbReference type="ARBA" id="ARBA00006814"/>
    </source>
</evidence>
<dbReference type="PANTHER" id="PTHR30302:SF1">
    <property type="entry name" value="HYDROGENASE 2 MATURATION PROTEASE"/>
    <property type="match status" value="1"/>
</dbReference>
<dbReference type="Gene3D" id="3.40.50.1450">
    <property type="entry name" value="HybD-like"/>
    <property type="match status" value="1"/>
</dbReference>
<dbReference type="InterPro" id="IPR023430">
    <property type="entry name" value="Pept_HybD-like_dom_sf"/>
</dbReference>
<keyword evidence="3" id="KW-0064">Aspartyl protease</keyword>
<dbReference type="PRINTS" id="PR00446">
    <property type="entry name" value="HYDRGNUPTAKE"/>
</dbReference>
<comment type="similarity">
    <text evidence="1">Belongs to the peptidase A31 family.</text>
</comment>
<comment type="caution">
    <text evidence="5">The sequence shown here is derived from an EMBL/GenBank/DDBJ whole genome shotgun (WGS) entry which is preliminary data.</text>
</comment>
<dbReference type="Proteomes" id="UP001501231">
    <property type="component" value="Unassembled WGS sequence"/>
</dbReference>
<sequence>MITEDVVVIGVGNTFRRDDGAGPAVVEALRGKVPATLAVTDGEPARLIELWSGAPLAIVIDAVRADPPHPGRVHEMDMEETGRQTLIQEGSGPAASSHALGLEHAVDLGRAVDRMPRRLRVHAIEGLDFGLGPGLTPQVEEAAKGVARRIETLLAPRGSADRSGADT</sequence>
<evidence type="ECO:0000313" key="6">
    <source>
        <dbReference type="Proteomes" id="UP001501231"/>
    </source>
</evidence>
<evidence type="ECO:0000313" key="5">
    <source>
        <dbReference type="EMBL" id="GAA2437539.1"/>
    </source>
</evidence>
<organism evidence="5 6">
    <name type="scientific">Actinomadura vinacea</name>
    <dbReference type="NCBI Taxonomy" id="115336"/>
    <lineage>
        <taxon>Bacteria</taxon>
        <taxon>Bacillati</taxon>
        <taxon>Actinomycetota</taxon>
        <taxon>Actinomycetes</taxon>
        <taxon>Streptosporangiales</taxon>
        <taxon>Thermomonosporaceae</taxon>
        <taxon>Actinomadura</taxon>
    </lineage>
</organism>
<dbReference type="Pfam" id="PF01750">
    <property type="entry name" value="HycI"/>
    <property type="match status" value="1"/>
</dbReference>
<dbReference type="InterPro" id="IPR000671">
    <property type="entry name" value="Peptidase_A31"/>
</dbReference>
<dbReference type="RefSeq" id="WP_344593493.1">
    <property type="nucleotide sequence ID" value="NZ_BAAARW010000022.1"/>
</dbReference>
<dbReference type="NCBIfam" id="TIGR00072">
    <property type="entry name" value="hydrog_prot"/>
    <property type="match status" value="1"/>
</dbReference>
<dbReference type="EMBL" id="BAAARW010000022">
    <property type="protein sequence ID" value="GAA2437539.1"/>
    <property type="molecule type" value="Genomic_DNA"/>
</dbReference>
<keyword evidence="4" id="KW-0378">Hydrolase</keyword>
<dbReference type="SUPFAM" id="SSF53163">
    <property type="entry name" value="HybD-like"/>
    <property type="match status" value="1"/>
</dbReference>
<protein>
    <submittedName>
        <fullName evidence="5">Hydrogenase maturation protease</fullName>
    </submittedName>
</protein>
<keyword evidence="2 5" id="KW-0645">Protease</keyword>
<dbReference type="PANTHER" id="PTHR30302">
    <property type="entry name" value="HYDROGENASE 1 MATURATION PROTEASE"/>
    <property type="match status" value="1"/>
</dbReference>
<evidence type="ECO:0000256" key="2">
    <source>
        <dbReference type="ARBA" id="ARBA00022670"/>
    </source>
</evidence>
<dbReference type="GO" id="GO:0008233">
    <property type="term" value="F:peptidase activity"/>
    <property type="evidence" value="ECO:0007669"/>
    <property type="project" value="UniProtKB-KW"/>
</dbReference>
<keyword evidence="6" id="KW-1185">Reference proteome</keyword>
<reference evidence="5 6" key="1">
    <citation type="journal article" date="2019" name="Int. J. Syst. Evol. Microbiol.">
        <title>The Global Catalogue of Microorganisms (GCM) 10K type strain sequencing project: providing services to taxonomists for standard genome sequencing and annotation.</title>
        <authorList>
            <consortium name="The Broad Institute Genomics Platform"/>
            <consortium name="The Broad Institute Genome Sequencing Center for Infectious Disease"/>
            <person name="Wu L."/>
            <person name="Ma J."/>
        </authorList>
    </citation>
    <scope>NUCLEOTIDE SEQUENCE [LARGE SCALE GENOMIC DNA]</scope>
    <source>
        <strain evidence="5 6">JCM 3325</strain>
    </source>
</reference>
<evidence type="ECO:0000256" key="4">
    <source>
        <dbReference type="ARBA" id="ARBA00022801"/>
    </source>
</evidence>
<evidence type="ECO:0000256" key="3">
    <source>
        <dbReference type="ARBA" id="ARBA00022750"/>
    </source>
</evidence>
<accession>A0ABN3JQS9</accession>
<gene>
    <name evidence="5" type="ORF">GCM10010191_60520</name>
</gene>
<proteinExistence type="inferred from homology"/>
<dbReference type="GO" id="GO:0006508">
    <property type="term" value="P:proteolysis"/>
    <property type="evidence" value="ECO:0007669"/>
    <property type="project" value="UniProtKB-KW"/>
</dbReference>
<name>A0ABN3JQS9_9ACTN</name>